<evidence type="ECO:0000313" key="2">
    <source>
        <dbReference type="Proteomes" id="UP001237642"/>
    </source>
</evidence>
<organism evidence="1 2">
    <name type="scientific">Heracleum sosnowskyi</name>
    <dbReference type="NCBI Taxonomy" id="360622"/>
    <lineage>
        <taxon>Eukaryota</taxon>
        <taxon>Viridiplantae</taxon>
        <taxon>Streptophyta</taxon>
        <taxon>Embryophyta</taxon>
        <taxon>Tracheophyta</taxon>
        <taxon>Spermatophyta</taxon>
        <taxon>Magnoliopsida</taxon>
        <taxon>eudicotyledons</taxon>
        <taxon>Gunneridae</taxon>
        <taxon>Pentapetalae</taxon>
        <taxon>asterids</taxon>
        <taxon>campanulids</taxon>
        <taxon>Apiales</taxon>
        <taxon>Apiaceae</taxon>
        <taxon>Apioideae</taxon>
        <taxon>apioid superclade</taxon>
        <taxon>Tordylieae</taxon>
        <taxon>Tordyliinae</taxon>
        <taxon>Heracleum</taxon>
    </lineage>
</organism>
<accession>A0AAD8GXK0</accession>
<reference evidence="1" key="1">
    <citation type="submission" date="2023-02" db="EMBL/GenBank/DDBJ databases">
        <title>Genome of toxic invasive species Heracleum sosnowskyi carries increased number of genes despite the absence of recent whole-genome duplications.</title>
        <authorList>
            <person name="Schelkunov M."/>
            <person name="Shtratnikova V."/>
            <person name="Makarenko M."/>
            <person name="Klepikova A."/>
            <person name="Omelchenko D."/>
            <person name="Novikova G."/>
            <person name="Obukhova E."/>
            <person name="Bogdanov V."/>
            <person name="Penin A."/>
            <person name="Logacheva M."/>
        </authorList>
    </citation>
    <scope>NUCLEOTIDE SEQUENCE</scope>
    <source>
        <strain evidence="1">Hsosn_3</strain>
        <tissue evidence="1">Leaf</tissue>
    </source>
</reference>
<dbReference type="AlphaFoldDB" id="A0AAD8GXK0"/>
<dbReference type="Proteomes" id="UP001237642">
    <property type="component" value="Unassembled WGS sequence"/>
</dbReference>
<name>A0AAD8GXK0_9APIA</name>
<protein>
    <submittedName>
        <fullName evidence="1">Uncharacterized protein</fullName>
    </submittedName>
</protein>
<evidence type="ECO:0000313" key="1">
    <source>
        <dbReference type="EMBL" id="KAK1356483.1"/>
    </source>
</evidence>
<reference evidence="1" key="2">
    <citation type="submission" date="2023-05" db="EMBL/GenBank/DDBJ databases">
        <authorList>
            <person name="Schelkunov M.I."/>
        </authorList>
    </citation>
    <scope>NUCLEOTIDE SEQUENCE</scope>
    <source>
        <strain evidence="1">Hsosn_3</strain>
        <tissue evidence="1">Leaf</tissue>
    </source>
</reference>
<dbReference type="EMBL" id="JAUIZM010000011">
    <property type="protein sequence ID" value="KAK1356483.1"/>
    <property type="molecule type" value="Genomic_DNA"/>
</dbReference>
<keyword evidence="2" id="KW-1185">Reference proteome</keyword>
<sequence>MEIKKLHRVNATSGLLHVIIARSCSTMQTCICHGSHLRADYGNEAACVGVQAHGIEETLGGKSKGQGTGSIWYWSTEVWVSDSLKFSFSSDRVSLRGTNQIPQRRGKTTSKK</sequence>
<gene>
    <name evidence="1" type="ORF">POM88_049739</name>
</gene>
<comment type="caution">
    <text evidence="1">The sequence shown here is derived from an EMBL/GenBank/DDBJ whole genome shotgun (WGS) entry which is preliminary data.</text>
</comment>
<proteinExistence type="predicted"/>